<keyword evidence="2" id="KW-1185">Reference proteome</keyword>
<protein>
    <submittedName>
        <fullName evidence="1">Uncharacterized protein</fullName>
    </submittedName>
</protein>
<evidence type="ECO:0000313" key="2">
    <source>
        <dbReference type="Proteomes" id="UP001140096"/>
    </source>
</evidence>
<accession>A0ACC1L9Q9</accession>
<dbReference type="Proteomes" id="UP001140096">
    <property type="component" value="Unassembled WGS sequence"/>
</dbReference>
<evidence type="ECO:0000313" key="1">
    <source>
        <dbReference type="EMBL" id="KAJ2804085.1"/>
    </source>
</evidence>
<proteinExistence type="predicted"/>
<comment type="caution">
    <text evidence="1">The sequence shown here is derived from an EMBL/GenBank/DDBJ whole genome shotgun (WGS) entry which is preliminary data.</text>
</comment>
<organism evidence="1 2">
    <name type="scientific">Coemansia furcata</name>
    <dbReference type="NCBI Taxonomy" id="417177"/>
    <lineage>
        <taxon>Eukaryota</taxon>
        <taxon>Fungi</taxon>
        <taxon>Fungi incertae sedis</taxon>
        <taxon>Zoopagomycota</taxon>
        <taxon>Kickxellomycotina</taxon>
        <taxon>Kickxellomycetes</taxon>
        <taxon>Kickxellales</taxon>
        <taxon>Kickxellaceae</taxon>
        <taxon>Coemansia</taxon>
    </lineage>
</organism>
<name>A0ACC1L9Q9_9FUNG</name>
<gene>
    <name evidence="1" type="ORF">H4S07_004307</name>
</gene>
<reference evidence="1" key="1">
    <citation type="submission" date="2022-07" db="EMBL/GenBank/DDBJ databases">
        <title>Phylogenomic reconstructions and comparative analyses of Kickxellomycotina fungi.</title>
        <authorList>
            <person name="Reynolds N.K."/>
            <person name="Stajich J.E."/>
            <person name="Barry K."/>
            <person name="Grigoriev I.V."/>
            <person name="Crous P."/>
            <person name="Smith M.E."/>
        </authorList>
    </citation>
    <scope>NUCLEOTIDE SEQUENCE</scope>
    <source>
        <strain evidence="1">CBS 102833</strain>
    </source>
</reference>
<sequence length="355" mass="39194">MISSGNGRGGARRNSTGLSYAHDGLVDTGLSTEAGSAADITQSKGEEALAERRILFMGMPRSGKTSILDVIFDGTQPYDTLGMLPTVQRIMYPMVTGISVYDFPGVDDYAETQYSTFSASVYGGEYTSLVYVIDSQGDIQTSLSTMYSIIRTAQSVNVDIPINIFINKVDGLSEELKQDIQQDIQNRVMKTMTYESLNSTYVQFFLTTIFDETIREALSRVVRRLVPRYTTLETILNSFCSKSSLDKVFLFDISTKVYLATDSSPTDPLLYMFSCHTLEIIEDMGSMCTAYAGSEDEAGLQKTVVGMAGNTKIFVYQVNSYLTLLCLGSLPIARQDSLLEFNGSKIAQAIRKILR</sequence>
<dbReference type="EMBL" id="JANBUP010001695">
    <property type="protein sequence ID" value="KAJ2804085.1"/>
    <property type="molecule type" value="Genomic_DNA"/>
</dbReference>